<evidence type="ECO:0000256" key="6">
    <source>
        <dbReference type="ARBA" id="ARBA00023033"/>
    </source>
</evidence>
<comment type="similarity">
    <text evidence="1 8">Belongs to the cytochrome P450 family.</text>
</comment>
<evidence type="ECO:0000256" key="4">
    <source>
        <dbReference type="ARBA" id="ARBA00023002"/>
    </source>
</evidence>
<keyword evidence="3 7" id="KW-0479">Metal-binding</keyword>
<keyword evidence="2 7" id="KW-0349">Heme</keyword>
<dbReference type="GO" id="GO:0020037">
    <property type="term" value="F:heme binding"/>
    <property type="evidence" value="ECO:0007669"/>
    <property type="project" value="InterPro"/>
</dbReference>
<comment type="caution">
    <text evidence="9">The sequence shown here is derived from an EMBL/GenBank/DDBJ whole genome shotgun (WGS) entry which is preliminary data.</text>
</comment>
<reference evidence="9 10" key="1">
    <citation type="submission" date="2015-05" db="EMBL/GenBank/DDBJ databases">
        <title>Draft Genome assembly of Streptomyces showdoensis.</title>
        <authorList>
            <person name="Thapa K.K."/>
            <person name="Metsa-Ketela M."/>
        </authorList>
    </citation>
    <scope>NUCLEOTIDE SEQUENCE [LARGE SCALE GENOMIC DNA]</scope>
    <source>
        <strain evidence="9 10">ATCC 15227</strain>
    </source>
</reference>
<dbReference type="GO" id="GO:0005506">
    <property type="term" value="F:iron ion binding"/>
    <property type="evidence" value="ECO:0007669"/>
    <property type="project" value="InterPro"/>
</dbReference>
<dbReference type="InterPro" id="IPR036396">
    <property type="entry name" value="Cyt_P450_sf"/>
</dbReference>
<accession>A0A2P2GK85</accession>
<dbReference type="SUPFAM" id="SSF48264">
    <property type="entry name" value="Cytochrome P450"/>
    <property type="match status" value="1"/>
</dbReference>
<dbReference type="PRINTS" id="PR00463">
    <property type="entry name" value="EP450I"/>
</dbReference>
<evidence type="ECO:0000256" key="2">
    <source>
        <dbReference type="ARBA" id="ARBA00022617"/>
    </source>
</evidence>
<dbReference type="GO" id="GO:0016705">
    <property type="term" value="F:oxidoreductase activity, acting on paired donors, with incorporation or reduction of molecular oxygen"/>
    <property type="evidence" value="ECO:0007669"/>
    <property type="project" value="InterPro"/>
</dbReference>
<name>A0A2P2GK85_STREW</name>
<dbReference type="AlphaFoldDB" id="A0A2P2GK85"/>
<evidence type="ECO:0000256" key="7">
    <source>
        <dbReference type="PIRSR" id="PIRSR602401-1"/>
    </source>
</evidence>
<sequence>MTATAPPRALVPRQAPGALPFLGHGLAMQRRRLDLLERVQGLDRGGLVALRLGARRMLMATDHRLVRELLVRQADDFGPSPQYRLMEPVTGGGLLLSKGAFHRRQRRLIRPAFRHSRVRHYADLMTELSRAWADGLRDGGTVAVDEEFGNLATAIVVRSLFGRGVTEREAASVVEAMTDVMAWVGARGSDPLPFLAKLPTRVNRRFARGARTLHTLVDTVIAHRHELVADAPDDVLTWLLETTDAETGERMSDRQVHDEVMTLLTAGAETTSRSLSWCLYLLARHPEAEERLHAEVDSVLAGRAAGFDDLPNLPYTRRVLTETLRLYPSGYLLSRTSVRATALGPYPLPAGTTVLFSPYALHRDPRLFPAPDRFLPDRWLPDRATEVTPAAFLPFGLGQHGCLGEGFAWTEMTIALATLAGRWRLRPVSPGPVTPTPLFSLSCGRLAMRVERREAGGDAGHGTS</sequence>
<dbReference type="PANTHER" id="PTHR24291">
    <property type="entry name" value="CYTOCHROME P450 FAMILY 4"/>
    <property type="match status" value="1"/>
</dbReference>
<dbReference type="InterPro" id="IPR017972">
    <property type="entry name" value="Cyt_P450_CS"/>
</dbReference>
<dbReference type="Pfam" id="PF00067">
    <property type="entry name" value="p450"/>
    <property type="match status" value="1"/>
</dbReference>
<keyword evidence="5 7" id="KW-0408">Iron</keyword>
<dbReference type="Gene3D" id="1.10.630.10">
    <property type="entry name" value="Cytochrome P450"/>
    <property type="match status" value="1"/>
</dbReference>
<keyword evidence="4 8" id="KW-0560">Oxidoreductase</keyword>
<protein>
    <recommendedName>
        <fullName evidence="11">Cytochrome P450</fullName>
    </recommendedName>
</protein>
<evidence type="ECO:0000313" key="9">
    <source>
        <dbReference type="EMBL" id="KKZ71922.1"/>
    </source>
</evidence>
<dbReference type="PRINTS" id="PR00385">
    <property type="entry name" value="P450"/>
</dbReference>
<keyword evidence="10" id="KW-1185">Reference proteome</keyword>
<dbReference type="RefSeq" id="WP_046909439.1">
    <property type="nucleotide sequence ID" value="NZ_BAAAXG010000012.1"/>
</dbReference>
<evidence type="ECO:0000256" key="5">
    <source>
        <dbReference type="ARBA" id="ARBA00023004"/>
    </source>
</evidence>
<dbReference type="EMBL" id="LAQS01000032">
    <property type="protein sequence ID" value="KKZ71922.1"/>
    <property type="molecule type" value="Genomic_DNA"/>
</dbReference>
<dbReference type="PANTHER" id="PTHR24291:SF50">
    <property type="entry name" value="BIFUNCTIONAL ALBAFLAVENONE MONOOXYGENASE_TERPENE SYNTHASE"/>
    <property type="match status" value="1"/>
</dbReference>
<dbReference type="InterPro" id="IPR050196">
    <property type="entry name" value="Cytochrome_P450_Monoox"/>
</dbReference>
<gene>
    <name evidence="9" type="ORF">VO63_21050</name>
</gene>
<dbReference type="InterPro" id="IPR001128">
    <property type="entry name" value="Cyt_P450"/>
</dbReference>
<dbReference type="OrthoDB" id="4746309at2"/>
<dbReference type="Proteomes" id="UP000265325">
    <property type="component" value="Unassembled WGS sequence"/>
</dbReference>
<evidence type="ECO:0000256" key="8">
    <source>
        <dbReference type="RuleBase" id="RU000461"/>
    </source>
</evidence>
<evidence type="ECO:0000313" key="10">
    <source>
        <dbReference type="Proteomes" id="UP000265325"/>
    </source>
</evidence>
<dbReference type="PROSITE" id="PS00086">
    <property type="entry name" value="CYTOCHROME_P450"/>
    <property type="match status" value="1"/>
</dbReference>
<proteinExistence type="inferred from homology"/>
<evidence type="ECO:0000256" key="1">
    <source>
        <dbReference type="ARBA" id="ARBA00010617"/>
    </source>
</evidence>
<evidence type="ECO:0000256" key="3">
    <source>
        <dbReference type="ARBA" id="ARBA00022723"/>
    </source>
</evidence>
<feature type="binding site" description="axial binding residue" evidence="7">
    <location>
        <position position="402"/>
    </location>
    <ligand>
        <name>heme</name>
        <dbReference type="ChEBI" id="CHEBI:30413"/>
    </ligand>
    <ligandPart>
        <name>Fe</name>
        <dbReference type="ChEBI" id="CHEBI:18248"/>
    </ligandPart>
</feature>
<dbReference type="InterPro" id="IPR002401">
    <property type="entry name" value="Cyt_P450_E_grp-I"/>
</dbReference>
<keyword evidence="6 8" id="KW-0503">Monooxygenase</keyword>
<organism evidence="9 10">
    <name type="scientific">Streptomyces showdoensis</name>
    <dbReference type="NCBI Taxonomy" id="68268"/>
    <lineage>
        <taxon>Bacteria</taxon>
        <taxon>Bacillati</taxon>
        <taxon>Actinomycetota</taxon>
        <taxon>Actinomycetes</taxon>
        <taxon>Kitasatosporales</taxon>
        <taxon>Streptomycetaceae</taxon>
        <taxon>Streptomyces</taxon>
    </lineage>
</organism>
<comment type="cofactor">
    <cofactor evidence="7">
        <name>heme</name>
        <dbReference type="ChEBI" id="CHEBI:30413"/>
    </cofactor>
</comment>
<dbReference type="GO" id="GO:0004497">
    <property type="term" value="F:monooxygenase activity"/>
    <property type="evidence" value="ECO:0007669"/>
    <property type="project" value="UniProtKB-KW"/>
</dbReference>
<evidence type="ECO:0008006" key="11">
    <source>
        <dbReference type="Google" id="ProtNLM"/>
    </source>
</evidence>